<protein>
    <submittedName>
        <fullName evidence="1">Uncharacterized protein</fullName>
    </submittedName>
</protein>
<evidence type="ECO:0000313" key="1">
    <source>
        <dbReference type="EMBL" id="ACA38280.1"/>
    </source>
</evidence>
<organism evidence="1 2">
    <name type="scientific">Lysinibacillus sphaericus (strain C3-41)</name>
    <dbReference type="NCBI Taxonomy" id="444177"/>
    <lineage>
        <taxon>Bacteria</taxon>
        <taxon>Bacillati</taxon>
        <taxon>Bacillota</taxon>
        <taxon>Bacilli</taxon>
        <taxon>Bacillales</taxon>
        <taxon>Bacillaceae</taxon>
        <taxon>Lysinibacillus</taxon>
    </lineage>
</organism>
<gene>
    <name evidence="1" type="ordered locus">Bsph_0660</name>
</gene>
<name>B1HXI5_LYSSC</name>
<dbReference type="AlphaFoldDB" id="B1HXI5"/>
<reference evidence="1 2" key="1">
    <citation type="journal article" date="2008" name="J. Bacteriol.">
        <title>Complete genome sequence of the mosquitocidal bacterium Bacillus sphaericus C3-41 and comparison with those of closely related Bacillus species.</title>
        <authorList>
            <person name="Hu X."/>
            <person name="Fan W."/>
            <person name="Han B."/>
            <person name="Liu H."/>
            <person name="Zheng D."/>
            <person name="Li Q."/>
            <person name="Dong W."/>
            <person name="Yan J."/>
            <person name="Gao M."/>
            <person name="Berry C."/>
            <person name="Yuan Z."/>
        </authorList>
    </citation>
    <scope>NUCLEOTIDE SEQUENCE [LARGE SCALE GENOMIC DNA]</scope>
    <source>
        <strain evidence="1 2">C3-41</strain>
    </source>
</reference>
<dbReference type="HOGENOM" id="CLU_3169908_0_0_9"/>
<accession>B1HXI5</accession>
<dbReference type="KEGG" id="lsp:Bsph_0660"/>
<dbReference type="Proteomes" id="UP000002164">
    <property type="component" value="Chromosome"/>
</dbReference>
<dbReference type="EnsemblBacteria" id="ACA38280">
    <property type="protein sequence ID" value="ACA38280"/>
    <property type="gene ID" value="Bsph_0660"/>
</dbReference>
<evidence type="ECO:0000313" key="2">
    <source>
        <dbReference type="Proteomes" id="UP000002164"/>
    </source>
</evidence>
<sequence length="47" mass="5636">MNIPRTQFLLSFIFTFSLESYVITKKMDYFSQQVRQMMDIGFTVSMN</sequence>
<dbReference type="EMBL" id="CP000817">
    <property type="protein sequence ID" value="ACA38280.1"/>
    <property type="molecule type" value="Genomic_DNA"/>
</dbReference>
<proteinExistence type="predicted"/>